<dbReference type="EMBL" id="JAFIMR010000067">
    <property type="protein sequence ID" value="KAI1850844.1"/>
    <property type="molecule type" value="Genomic_DNA"/>
</dbReference>
<name>A0A9Q0AIW2_9PEZI</name>
<keyword evidence="5 10" id="KW-0378">Hydrolase</keyword>
<protein>
    <recommendedName>
        <fullName evidence="9">glucan 1,3-beta-glucosidase</fullName>
        <ecNumber evidence="9">3.2.1.58</ecNumber>
    </recommendedName>
</protein>
<keyword evidence="4 11" id="KW-0732">Signal</keyword>
<dbReference type="GO" id="GO:0004338">
    <property type="term" value="F:glucan exo-1,3-beta-glucosidase activity"/>
    <property type="evidence" value="ECO:0007669"/>
    <property type="project" value="UniProtKB-EC"/>
</dbReference>
<dbReference type="GO" id="GO:0009251">
    <property type="term" value="P:glucan catabolic process"/>
    <property type="evidence" value="ECO:0007669"/>
    <property type="project" value="TreeGrafter"/>
</dbReference>
<sequence length="449" mass="50129">MRFSASLNAVVLIGAANAIPTHSTAGFDQVLASGTEEHSARVSNAGPTVDYQQMNPFDVTPQPDSHERHSHKICWPKGVLPHQDFVDWTLFKANGANLGGWLEKEKTHDPIWWNSLGDAAAATSDEWSLCEALGDACGSILEERYESFLNKSTIDALASVGVNTLRIPTTYTPWVVYPETKLYRGNQLHYLREITTYAIENYGMHIIIGLHSLPGGVNNLDIGEGFMHDAWFYNETLLEYSWQAIDSMLHFIQESGHMNAFTIAPINEASDDLSNFGSSAGLSDNATNWVIKYMDGVLERVEAVDKRIPVMLQDNFKGASFWAPLFDSSHNLVIDSHVYYFAAAGTYSKYVSYAICGQASYLAEETKFPVFIGEWSLQVMYNNSLDYRKTMFDTQRYAWQKYVSGGTFWTAVSYSTSAVDGEGTQRDYWSYVDLINAGVITTATNSSYC</sequence>
<evidence type="ECO:0000256" key="4">
    <source>
        <dbReference type="ARBA" id="ARBA00022729"/>
    </source>
</evidence>
<feature type="signal peptide" evidence="11">
    <location>
        <begin position="1"/>
        <end position="18"/>
    </location>
</feature>
<evidence type="ECO:0000256" key="2">
    <source>
        <dbReference type="ARBA" id="ARBA00005641"/>
    </source>
</evidence>
<comment type="caution">
    <text evidence="13">The sequence shown here is derived from an EMBL/GenBank/DDBJ whole genome shotgun (WGS) entry which is preliminary data.</text>
</comment>
<organism evidence="13 14">
    <name type="scientific">Neoarthrinium moseri</name>
    <dbReference type="NCBI Taxonomy" id="1658444"/>
    <lineage>
        <taxon>Eukaryota</taxon>
        <taxon>Fungi</taxon>
        <taxon>Dikarya</taxon>
        <taxon>Ascomycota</taxon>
        <taxon>Pezizomycotina</taxon>
        <taxon>Sordariomycetes</taxon>
        <taxon>Xylariomycetidae</taxon>
        <taxon>Amphisphaeriales</taxon>
        <taxon>Apiosporaceae</taxon>
        <taxon>Neoarthrinium</taxon>
    </lineage>
</organism>
<dbReference type="Pfam" id="PF00150">
    <property type="entry name" value="Cellulase"/>
    <property type="match status" value="1"/>
</dbReference>
<dbReference type="InterPro" id="IPR017853">
    <property type="entry name" value="GH"/>
</dbReference>
<dbReference type="Proteomes" id="UP000829685">
    <property type="component" value="Unassembled WGS sequence"/>
</dbReference>
<evidence type="ECO:0000256" key="7">
    <source>
        <dbReference type="ARBA" id="ARBA00023316"/>
    </source>
</evidence>
<comment type="subcellular location">
    <subcellularLocation>
        <location evidence="1">Secreted</location>
    </subcellularLocation>
</comment>
<evidence type="ECO:0000256" key="3">
    <source>
        <dbReference type="ARBA" id="ARBA00022525"/>
    </source>
</evidence>
<evidence type="ECO:0000256" key="8">
    <source>
        <dbReference type="ARBA" id="ARBA00036824"/>
    </source>
</evidence>
<evidence type="ECO:0000313" key="14">
    <source>
        <dbReference type="Proteomes" id="UP000829685"/>
    </source>
</evidence>
<evidence type="ECO:0000256" key="1">
    <source>
        <dbReference type="ARBA" id="ARBA00004613"/>
    </source>
</evidence>
<comment type="similarity">
    <text evidence="2 10">Belongs to the glycosyl hydrolase 5 (cellulase A) family.</text>
</comment>
<dbReference type="EC" id="3.2.1.58" evidence="9"/>
<dbReference type="SUPFAM" id="SSF51445">
    <property type="entry name" value="(Trans)glycosidases"/>
    <property type="match status" value="1"/>
</dbReference>
<keyword evidence="6 10" id="KW-0326">Glycosidase</keyword>
<proteinExistence type="inferred from homology"/>
<dbReference type="PANTHER" id="PTHR31297">
    <property type="entry name" value="GLUCAN ENDO-1,6-BETA-GLUCOSIDASE B"/>
    <property type="match status" value="1"/>
</dbReference>
<evidence type="ECO:0000256" key="10">
    <source>
        <dbReference type="RuleBase" id="RU361153"/>
    </source>
</evidence>
<dbReference type="PANTHER" id="PTHR31297:SF1">
    <property type="entry name" value="GLUCAN 1,3-BETA-GLUCOSIDASE I_II-RELATED"/>
    <property type="match status" value="1"/>
</dbReference>
<feature type="domain" description="Glycoside hydrolase family 5" evidence="12">
    <location>
        <begin position="149"/>
        <end position="394"/>
    </location>
</feature>
<gene>
    <name evidence="13" type="ORF">JX265_013324</name>
</gene>
<evidence type="ECO:0000256" key="6">
    <source>
        <dbReference type="ARBA" id="ARBA00023295"/>
    </source>
</evidence>
<dbReference type="GO" id="GO:0009986">
    <property type="term" value="C:cell surface"/>
    <property type="evidence" value="ECO:0007669"/>
    <property type="project" value="TreeGrafter"/>
</dbReference>
<keyword evidence="3" id="KW-0964">Secreted</keyword>
<accession>A0A9Q0AIW2</accession>
<evidence type="ECO:0000313" key="13">
    <source>
        <dbReference type="EMBL" id="KAI1850844.1"/>
    </source>
</evidence>
<dbReference type="Gene3D" id="3.20.20.80">
    <property type="entry name" value="Glycosidases"/>
    <property type="match status" value="1"/>
</dbReference>
<reference evidence="13" key="1">
    <citation type="submission" date="2021-03" db="EMBL/GenBank/DDBJ databases">
        <title>Revisited historic fungal species revealed as producer of novel bioactive compounds through whole genome sequencing and comparative genomics.</title>
        <authorList>
            <person name="Vignolle G.A."/>
            <person name="Hochenegger N."/>
            <person name="Mach R.L."/>
            <person name="Mach-Aigner A.R."/>
            <person name="Javad Rahimi M."/>
            <person name="Salim K.A."/>
            <person name="Chan C.M."/>
            <person name="Lim L.B.L."/>
            <person name="Cai F."/>
            <person name="Druzhinina I.S."/>
            <person name="U'Ren J.M."/>
            <person name="Derntl C."/>
        </authorList>
    </citation>
    <scope>NUCLEOTIDE SEQUENCE</scope>
    <source>
        <strain evidence="13">TUCIM 5799</strain>
    </source>
</reference>
<keyword evidence="14" id="KW-1185">Reference proteome</keyword>
<evidence type="ECO:0000259" key="12">
    <source>
        <dbReference type="Pfam" id="PF00150"/>
    </source>
</evidence>
<keyword evidence="7" id="KW-0961">Cell wall biogenesis/degradation</keyword>
<dbReference type="OrthoDB" id="1887033at2759"/>
<dbReference type="GO" id="GO:0005576">
    <property type="term" value="C:extracellular region"/>
    <property type="evidence" value="ECO:0007669"/>
    <property type="project" value="UniProtKB-SubCell"/>
</dbReference>
<dbReference type="AlphaFoldDB" id="A0A9Q0AIW2"/>
<dbReference type="GO" id="GO:0071555">
    <property type="term" value="P:cell wall organization"/>
    <property type="evidence" value="ECO:0007669"/>
    <property type="project" value="UniProtKB-KW"/>
</dbReference>
<evidence type="ECO:0000256" key="11">
    <source>
        <dbReference type="SAM" id="SignalP"/>
    </source>
</evidence>
<evidence type="ECO:0000256" key="9">
    <source>
        <dbReference type="ARBA" id="ARBA00038929"/>
    </source>
</evidence>
<dbReference type="InterPro" id="IPR050386">
    <property type="entry name" value="Glycosyl_hydrolase_5"/>
</dbReference>
<dbReference type="InterPro" id="IPR001547">
    <property type="entry name" value="Glyco_hydro_5"/>
</dbReference>
<evidence type="ECO:0000256" key="5">
    <source>
        <dbReference type="ARBA" id="ARBA00022801"/>
    </source>
</evidence>
<feature type="chain" id="PRO_5040415974" description="glucan 1,3-beta-glucosidase" evidence="11">
    <location>
        <begin position="19"/>
        <end position="449"/>
    </location>
</feature>
<comment type="catalytic activity">
    <reaction evidence="8">
        <text>Successive hydrolysis of beta-D-glucose units from the non-reducing ends of (1-&gt;3)-beta-D-glucans, releasing alpha-glucose.</text>
        <dbReference type="EC" id="3.2.1.58"/>
    </reaction>
</comment>